<dbReference type="Gene3D" id="3.40.50.150">
    <property type="entry name" value="Vaccinia Virus protein VP39"/>
    <property type="match status" value="1"/>
</dbReference>
<evidence type="ECO:0000256" key="2">
    <source>
        <dbReference type="ARBA" id="ARBA00022679"/>
    </source>
</evidence>
<accession>A0A1D1ZZL9</accession>
<dbReference type="PANTHER" id="PTHR11006:SF68">
    <property type="entry name" value="PROTEIN ARGININE N-METHYLTRANSFERASE PRMT10"/>
    <property type="match status" value="1"/>
</dbReference>
<sequence length="408" mass="44636">CRSVLSTSSITTPSPSCSPARPASPTPSSVSVLAMAARGGAGRAGSKLDGAAPDSTDMANYFITYSYLYHQKDMLEDHKRTGAYYNACIQNMAQFKDKVVLDVGTGSGILAIFAARAGARKVYAVEATDMAKHARRLVAAQGLAGTVEVIQGVIESVELPEQVDIIISEWMGYFLLRESMLDSVLVARNKFLKPGGALYPSHARMFLAPITTNQTQRRQAELEAAVDGWSDFVREVKQYYDVDMSCLTEAYQEEQADYFSRTAAWADVHPSQALGPPACLKSYDLLMLTLEELKADLQATFKLRLLQPGPVEALAGYFDVQFRGSPENPADSPVTLTTAPDPTGATHWGQQVFFMHPGIQADEGTTIEGSLSMSRRSDNHRLMDVVVKHKVITGLREGQERTDLFHIE</sequence>
<dbReference type="PROSITE" id="PS51678">
    <property type="entry name" value="SAM_MT_PRMT"/>
    <property type="match status" value="1"/>
</dbReference>
<feature type="region of interest" description="Disordered" evidence="5">
    <location>
        <begin position="1"/>
        <end position="29"/>
    </location>
</feature>
<dbReference type="PANTHER" id="PTHR11006">
    <property type="entry name" value="PROTEIN ARGININE N-METHYLTRANSFERASE"/>
    <property type="match status" value="1"/>
</dbReference>
<evidence type="ECO:0000313" key="8">
    <source>
        <dbReference type="EMBL" id="JAT72390.1"/>
    </source>
</evidence>
<gene>
    <name evidence="8" type="ORF">g.36450</name>
</gene>
<keyword evidence="2 4" id="KW-0808">Transferase</keyword>
<keyword evidence="1 4" id="KW-0489">Methyltransferase</keyword>
<evidence type="ECO:0000256" key="5">
    <source>
        <dbReference type="SAM" id="MobiDB-lite"/>
    </source>
</evidence>
<evidence type="ECO:0000259" key="7">
    <source>
        <dbReference type="Pfam" id="PF22528"/>
    </source>
</evidence>
<dbReference type="AlphaFoldDB" id="A0A1D1ZZL9"/>
<dbReference type="Gene3D" id="2.70.160.11">
    <property type="entry name" value="Hnrnp arginine n-methyltransferase1"/>
    <property type="match status" value="1"/>
</dbReference>
<dbReference type="SUPFAM" id="SSF53335">
    <property type="entry name" value="S-adenosyl-L-methionine-dependent methyltransferases"/>
    <property type="match status" value="1"/>
</dbReference>
<evidence type="ECO:0000256" key="3">
    <source>
        <dbReference type="ARBA" id="ARBA00022691"/>
    </source>
</evidence>
<organism evidence="8">
    <name type="scientific">Auxenochlorella protothecoides</name>
    <name type="common">Green microalga</name>
    <name type="synonym">Chlorella protothecoides</name>
    <dbReference type="NCBI Taxonomy" id="3075"/>
    <lineage>
        <taxon>Eukaryota</taxon>
        <taxon>Viridiplantae</taxon>
        <taxon>Chlorophyta</taxon>
        <taxon>core chlorophytes</taxon>
        <taxon>Trebouxiophyceae</taxon>
        <taxon>Chlorellales</taxon>
        <taxon>Chlorellaceae</taxon>
        <taxon>Auxenochlorella</taxon>
    </lineage>
</organism>
<dbReference type="GO" id="GO:0016274">
    <property type="term" value="F:protein-arginine N-methyltransferase activity"/>
    <property type="evidence" value="ECO:0007669"/>
    <property type="project" value="InterPro"/>
</dbReference>
<dbReference type="Pfam" id="PF22528">
    <property type="entry name" value="PRMT_C"/>
    <property type="match status" value="1"/>
</dbReference>
<dbReference type="GO" id="GO:0005634">
    <property type="term" value="C:nucleus"/>
    <property type="evidence" value="ECO:0007669"/>
    <property type="project" value="TreeGrafter"/>
</dbReference>
<dbReference type="GO" id="GO:0042054">
    <property type="term" value="F:histone methyltransferase activity"/>
    <property type="evidence" value="ECO:0007669"/>
    <property type="project" value="TreeGrafter"/>
</dbReference>
<dbReference type="InterPro" id="IPR029063">
    <property type="entry name" value="SAM-dependent_MTases_sf"/>
</dbReference>
<dbReference type="Pfam" id="PF13649">
    <property type="entry name" value="Methyltransf_25"/>
    <property type="match status" value="1"/>
</dbReference>
<dbReference type="InterPro" id="IPR055135">
    <property type="entry name" value="PRMT_dom"/>
</dbReference>
<evidence type="ECO:0000256" key="1">
    <source>
        <dbReference type="ARBA" id="ARBA00022603"/>
    </source>
</evidence>
<feature type="domain" description="Protein arginine N-methyltransferase" evidence="7">
    <location>
        <begin position="222"/>
        <end position="390"/>
    </location>
</feature>
<feature type="domain" description="Methyltransferase" evidence="6">
    <location>
        <begin position="100"/>
        <end position="196"/>
    </location>
</feature>
<evidence type="ECO:0000259" key="6">
    <source>
        <dbReference type="Pfam" id="PF13649"/>
    </source>
</evidence>
<name>A0A1D1ZZL9_AUXPR</name>
<dbReference type="CDD" id="cd02440">
    <property type="entry name" value="AdoMet_MTases"/>
    <property type="match status" value="1"/>
</dbReference>
<keyword evidence="3 4" id="KW-0949">S-adenosyl-L-methionine</keyword>
<dbReference type="GO" id="GO:0032259">
    <property type="term" value="P:methylation"/>
    <property type="evidence" value="ECO:0007669"/>
    <property type="project" value="UniProtKB-KW"/>
</dbReference>
<proteinExistence type="predicted"/>
<dbReference type="EMBL" id="GDKF01006232">
    <property type="protein sequence ID" value="JAT72390.1"/>
    <property type="molecule type" value="Transcribed_RNA"/>
</dbReference>
<feature type="non-terminal residue" evidence="8">
    <location>
        <position position="1"/>
    </location>
</feature>
<reference evidence="8" key="1">
    <citation type="submission" date="2015-08" db="EMBL/GenBank/DDBJ databases">
        <authorList>
            <person name="Babu N.S."/>
            <person name="Beckwith C.J."/>
            <person name="Beseler K.G."/>
            <person name="Brison A."/>
            <person name="Carone J.V."/>
            <person name="Caskin T.P."/>
            <person name="Diamond M."/>
            <person name="Durham M.E."/>
            <person name="Foxe J.M."/>
            <person name="Go M."/>
            <person name="Henderson B.A."/>
            <person name="Jones I.B."/>
            <person name="McGettigan J.A."/>
            <person name="Micheletti S.J."/>
            <person name="Nasrallah M.E."/>
            <person name="Ortiz D."/>
            <person name="Piller C.R."/>
            <person name="Privatt S.R."/>
            <person name="Schneider S.L."/>
            <person name="Sharp S."/>
            <person name="Smith T.C."/>
            <person name="Stanton J.D."/>
            <person name="Ullery H.E."/>
            <person name="Wilson R.J."/>
            <person name="Serrano M.G."/>
            <person name="Buck G."/>
            <person name="Lee V."/>
            <person name="Wang Y."/>
            <person name="Carvalho R."/>
            <person name="Voegtly L."/>
            <person name="Shi R."/>
            <person name="Duckworth R."/>
            <person name="Johnson A."/>
            <person name="Loviza R."/>
            <person name="Walstead R."/>
            <person name="Shah Z."/>
            <person name="Kiflezghi M."/>
            <person name="Wade K."/>
            <person name="Ball S.L."/>
            <person name="Bradley K.W."/>
            <person name="Asai D.J."/>
            <person name="Bowman C.A."/>
            <person name="Russell D.A."/>
            <person name="Pope W.H."/>
            <person name="Jacobs-Sera D."/>
            <person name="Hendrix R.W."/>
            <person name="Hatfull G.F."/>
        </authorList>
    </citation>
    <scope>NUCLEOTIDE SEQUENCE</scope>
</reference>
<dbReference type="InterPro" id="IPR041698">
    <property type="entry name" value="Methyltransf_25"/>
</dbReference>
<protein>
    <submittedName>
        <fullName evidence="8">Uncharacterized protein</fullName>
    </submittedName>
</protein>
<dbReference type="InterPro" id="IPR025799">
    <property type="entry name" value="Arg_MeTrfase"/>
</dbReference>
<evidence type="ECO:0000256" key="4">
    <source>
        <dbReference type="PROSITE-ProRule" id="PRU01015"/>
    </source>
</evidence>
<dbReference type="FunFam" id="3.40.50.150:FF:000132">
    <property type="entry name" value="Protein arginine N-methyltransferase PRMT10"/>
    <property type="match status" value="1"/>
</dbReference>